<evidence type="ECO:0000256" key="11">
    <source>
        <dbReference type="ARBA" id="ARBA00048988"/>
    </source>
</evidence>
<dbReference type="CDD" id="cd17932">
    <property type="entry name" value="DEXQc_UvrD"/>
    <property type="match status" value="1"/>
</dbReference>
<dbReference type="Gene3D" id="3.30.420.10">
    <property type="entry name" value="Ribonuclease H-like superfamily/Ribonuclease H"/>
    <property type="match status" value="1"/>
</dbReference>
<dbReference type="InterPro" id="IPR036397">
    <property type="entry name" value="RNaseH_sf"/>
</dbReference>
<evidence type="ECO:0000256" key="10">
    <source>
        <dbReference type="ARBA" id="ARBA00034808"/>
    </source>
</evidence>
<dbReference type="SUPFAM" id="SSF53098">
    <property type="entry name" value="Ribonuclease H-like"/>
    <property type="match status" value="1"/>
</dbReference>
<dbReference type="Pfam" id="PF00929">
    <property type="entry name" value="RNase_T"/>
    <property type="match status" value="1"/>
</dbReference>
<dbReference type="GO" id="GO:0003677">
    <property type="term" value="F:DNA binding"/>
    <property type="evidence" value="ECO:0007669"/>
    <property type="project" value="UniProtKB-KW"/>
</dbReference>
<evidence type="ECO:0000313" key="15">
    <source>
        <dbReference type="EMBL" id="ACL44661.1"/>
    </source>
</evidence>
<name>B8HW82_CYAP4</name>
<dbReference type="Pfam" id="PF13361">
    <property type="entry name" value="UvrD_C"/>
    <property type="match status" value="1"/>
</dbReference>
<keyword evidence="6 12" id="KW-0067">ATP-binding</keyword>
<dbReference type="PROSITE" id="PS51198">
    <property type="entry name" value="UVRD_HELICASE_ATP_BIND"/>
    <property type="match status" value="1"/>
</dbReference>
<sequence length="829" mass="93984">MPHTLNQEQESIINHIQGALLVLAPVGSGKTWVLSERVLRAVNSGIPPQQILCLTFTNRAAQEMSDRLRAYLPEQANQLTIKTFHGLCAWMLRLEGQQAGLAADFSIYDENDCKELLKEISGRTKPQDLQKLFAALIACKTEATPAQLAPDYPAEQLFAALGEDQPLALAYQQALRERQAIDFADLVFYTRSLLYHYPQVQQRWSQRFSFIQVDEVQDTHRAEYEIVYALAKGSGNVTLIGDLDQTIYEWRGSEPETVLEQFRQDFQPQTYSLIWNYRSTQLLLKAASDFARSFAQRHTRITPVLTRSIGQQIQVRQAATEREEARWIGEQIQTLAAGQPDFAYNRLAILTRTQKRIETIAPVLQEMGIPAITPEQLQFFMHPEIKDALAYLRLILNPYDGNALRRVLRQSKSNIDEATIQTVIREGQTCGLRLTDLLSLPTLAEGDPFIGLERAYQQGRLVVFDVETTGFSGAADEVIELAAIALEHGQIREEFNRYIRNTVPVGETQQVHGYSDDFLATHGQPAATVFREFCEFSQGAVLVGHNLGFDIKMVTAHARRVGIEFPSPRWEDTLNLAHRFIQSENYKLATLASSLNLSATPTHRASDDTRTTVALLEAILPLLDSGRTARQALVAAYADQFRPLAAQFAQWRDLSHQLRPAALMEKVLWESGLYDDYTREEKGDDRPALVHLYQLVDLFQYKDNLQLHPHTALRPILEFTTLAKSLDQLSREENLLPLMTIHQSKGLEFDTVFLAGCSEGELPSFFSLKEGRLEEEKRLFYVALTRAQKRLFISGYKTDSRGAKKTLSRFVYDLPPTYIHPIEPEQGEE</sequence>
<keyword evidence="5" id="KW-0269">Exonuclease</keyword>
<feature type="domain" description="UvrD-like helicase C-terminal" evidence="14">
    <location>
        <begin position="281"/>
        <end position="746"/>
    </location>
</feature>
<evidence type="ECO:0000256" key="12">
    <source>
        <dbReference type="PROSITE-ProRule" id="PRU00560"/>
    </source>
</evidence>
<dbReference type="SMART" id="SM00479">
    <property type="entry name" value="EXOIII"/>
    <property type="match status" value="1"/>
</dbReference>
<dbReference type="KEGG" id="cyn:Cyan7425_2302"/>
<keyword evidence="2 12" id="KW-0547">Nucleotide-binding</keyword>
<evidence type="ECO:0000256" key="2">
    <source>
        <dbReference type="ARBA" id="ARBA00022741"/>
    </source>
</evidence>
<keyword evidence="8" id="KW-0413">Isomerase</keyword>
<feature type="binding site" evidence="12">
    <location>
        <begin position="24"/>
        <end position="31"/>
    </location>
    <ligand>
        <name>ATP</name>
        <dbReference type="ChEBI" id="CHEBI:30616"/>
    </ligand>
</feature>
<dbReference type="InterPro" id="IPR014017">
    <property type="entry name" value="DNA_helicase_UvrD-like_C"/>
</dbReference>
<protein>
    <recommendedName>
        <fullName evidence="10">DNA 3'-5' helicase</fullName>
        <ecNumber evidence="10">5.6.2.4</ecNumber>
    </recommendedName>
</protein>
<gene>
    <name evidence="15" type="ordered locus">Cyan7425_2302</name>
</gene>
<dbReference type="PROSITE" id="PS51217">
    <property type="entry name" value="UVRD_HELICASE_CTER"/>
    <property type="match status" value="1"/>
</dbReference>
<dbReference type="CDD" id="cd06127">
    <property type="entry name" value="DEDDh"/>
    <property type="match status" value="1"/>
</dbReference>
<evidence type="ECO:0000259" key="14">
    <source>
        <dbReference type="PROSITE" id="PS51217"/>
    </source>
</evidence>
<evidence type="ECO:0000256" key="6">
    <source>
        <dbReference type="ARBA" id="ARBA00022840"/>
    </source>
</evidence>
<dbReference type="Gene3D" id="3.40.50.300">
    <property type="entry name" value="P-loop containing nucleotide triphosphate hydrolases"/>
    <property type="match status" value="3"/>
</dbReference>
<dbReference type="Gene3D" id="1.10.10.160">
    <property type="match status" value="1"/>
</dbReference>
<dbReference type="AlphaFoldDB" id="B8HW82"/>
<evidence type="ECO:0000256" key="3">
    <source>
        <dbReference type="ARBA" id="ARBA00022801"/>
    </source>
</evidence>
<proteinExistence type="inferred from homology"/>
<dbReference type="GO" id="GO:0005524">
    <property type="term" value="F:ATP binding"/>
    <property type="evidence" value="ECO:0007669"/>
    <property type="project" value="UniProtKB-UniRule"/>
</dbReference>
<keyword evidence="3 12" id="KW-0378">Hydrolase</keyword>
<dbReference type="eggNOG" id="COG0210">
    <property type="taxonomic scope" value="Bacteria"/>
</dbReference>
<evidence type="ECO:0000256" key="7">
    <source>
        <dbReference type="ARBA" id="ARBA00023125"/>
    </source>
</evidence>
<evidence type="ECO:0000256" key="4">
    <source>
        <dbReference type="ARBA" id="ARBA00022806"/>
    </source>
</evidence>
<comment type="similarity">
    <text evidence="1">Belongs to the helicase family. UvrD subfamily.</text>
</comment>
<dbReference type="GO" id="GO:0043138">
    <property type="term" value="F:3'-5' DNA helicase activity"/>
    <property type="evidence" value="ECO:0007669"/>
    <property type="project" value="UniProtKB-EC"/>
</dbReference>
<dbReference type="GO" id="GO:0016887">
    <property type="term" value="F:ATP hydrolysis activity"/>
    <property type="evidence" value="ECO:0007669"/>
    <property type="project" value="RHEA"/>
</dbReference>
<evidence type="ECO:0000256" key="9">
    <source>
        <dbReference type="ARBA" id="ARBA00034617"/>
    </source>
</evidence>
<reference evidence="15" key="1">
    <citation type="submission" date="2009-01" db="EMBL/GenBank/DDBJ databases">
        <title>Complete sequence of chromosome Cyanothece sp. PCC 7425.</title>
        <authorList>
            <consortium name="US DOE Joint Genome Institute"/>
            <person name="Lucas S."/>
            <person name="Copeland A."/>
            <person name="Lapidus A."/>
            <person name="Glavina del Rio T."/>
            <person name="Dalin E."/>
            <person name="Tice H."/>
            <person name="Bruce D."/>
            <person name="Goodwin L."/>
            <person name="Pitluck S."/>
            <person name="Sims D."/>
            <person name="Meineke L."/>
            <person name="Brettin T."/>
            <person name="Detter J.C."/>
            <person name="Han C."/>
            <person name="Larimer F."/>
            <person name="Land M."/>
            <person name="Hauser L."/>
            <person name="Kyrpides N."/>
            <person name="Ovchinnikova G."/>
            <person name="Liberton M."/>
            <person name="Stoeckel J."/>
            <person name="Banerjee A."/>
            <person name="Singh A."/>
            <person name="Page L."/>
            <person name="Sato H."/>
            <person name="Zhao L."/>
            <person name="Sherman L."/>
            <person name="Pakrasi H."/>
            <person name="Richardson P."/>
        </authorList>
    </citation>
    <scope>NUCLEOTIDE SEQUENCE</scope>
    <source>
        <strain evidence="15">PCC 7425</strain>
    </source>
</reference>
<comment type="catalytic activity">
    <reaction evidence="9">
        <text>Couples ATP hydrolysis with the unwinding of duplex DNA by translocating in the 3'-5' direction.</text>
        <dbReference type="EC" id="5.6.2.4"/>
    </reaction>
</comment>
<dbReference type="CDD" id="cd18807">
    <property type="entry name" value="SF1_C_UvrD"/>
    <property type="match status" value="1"/>
</dbReference>
<evidence type="ECO:0000256" key="5">
    <source>
        <dbReference type="ARBA" id="ARBA00022839"/>
    </source>
</evidence>
<dbReference type="OrthoDB" id="9810135at2"/>
<comment type="catalytic activity">
    <reaction evidence="11">
        <text>ATP + H2O = ADP + phosphate + H(+)</text>
        <dbReference type="Rhea" id="RHEA:13065"/>
        <dbReference type="ChEBI" id="CHEBI:15377"/>
        <dbReference type="ChEBI" id="CHEBI:15378"/>
        <dbReference type="ChEBI" id="CHEBI:30616"/>
        <dbReference type="ChEBI" id="CHEBI:43474"/>
        <dbReference type="ChEBI" id="CHEBI:456216"/>
        <dbReference type="EC" id="5.6.2.4"/>
    </reaction>
</comment>
<dbReference type="STRING" id="395961.Cyan7425_2302"/>
<dbReference type="HOGENOM" id="CLU_004585_5_10_3"/>
<dbReference type="SUPFAM" id="SSF52540">
    <property type="entry name" value="P-loop containing nucleoside triphosphate hydrolases"/>
    <property type="match status" value="1"/>
</dbReference>
<dbReference type="Pfam" id="PF00580">
    <property type="entry name" value="UvrD-helicase"/>
    <property type="match status" value="1"/>
</dbReference>
<evidence type="ECO:0000259" key="13">
    <source>
        <dbReference type="PROSITE" id="PS51198"/>
    </source>
</evidence>
<dbReference type="GO" id="GO:0000725">
    <property type="term" value="P:recombinational repair"/>
    <property type="evidence" value="ECO:0007669"/>
    <property type="project" value="TreeGrafter"/>
</dbReference>
<evidence type="ECO:0000256" key="1">
    <source>
        <dbReference type="ARBA" id="ARBA00009922"/>
    </source>
</evidence>
<dbReference type="FunFam" id="3.30.420.10:FF:000045">
    <property type="entry name" value="3'-5' exonuclease DinG"/>
    <property type="match status" value="1"/>
</dbReference>
<dbReference type="EC" id="5.6.2.4" evidence="10"/>
<dbReference type="InterPro" id="IPR013986">
    <property type="entry name" value="DExx_box_DNA_helicase_dom_sf"/>
</dbReference>
<dbReference type="PANTHER" id="PTHR11070:SF2">
    <property type="entry name" value="ATP-DEPENDENT DNA HELICASE SRS2"/>
    <property type="match status" value="1"/>
</dbReference>
<dbReference type="Gene3D" id="1.10.486.10">
    <property type="entry name" value="PCRA, domain 4"/>
    <property type="match status" value="1"/>
</dbReference>
<dbReference type="InterPro" id="IPR013520">
    <property type="entry name" value="Ribonucl_H"/>
</dbReference>
<accession>B8HW82</accession>
<dbReference type="InterPro" id="IPR014016">
    <property type="entry name" value="UvrD-like_ATP-bd"/>
</dbReference>
<feature type="domain" description="UvrD-like helicase ATP-binding" evidence="13">
    <location>
        <begin position="3"/>
        <end position="280"/>
    </location>
</feature>
<dbReference type="InterPro" id="IPR000212">
    <property type="entry name" value="DNA_helicase_UvrD/REP"/>
</dbReference>
<keyword evidence="7" id="KW-0238">DNA-binding</keyword>
<dbReference type="InterPro" id="IPR027417">
    <property type="entry name" value="P-loop_NTPase"/>
</dbReference>
<dbReference type="InterPro" id="IPR012337">
    <property type="entry name" value="RNaseH-like_sf"/>
</dbReference>
<organism evidence="15">
    <name type="scientific">Cyanothece sp. (strain PCC 7425 / ATCC 29141)</name>
    <dbReference type="NCBI Taxonomy" id="395961"/>
    <lineage>
        <taxon>Bacteria</taxon>
        <taxon>Bacillati</taxon>
        <taxon>Cyanobacteriota</taxon>
        <taxon>Cyanophyceae</taxon>
        <taxon>Gomontiellales</taxon>
        <taxon>Cyanothecaceae</taxon>
        <taxon>Cyanothece</taxon>
    </lineage>
</organism>
<keyword evidence="5" id="KW-0540">Nuclease</keyword>
<dbReference type="PANTHER" id="PTHR11070">
    <property type="entry name" value="UVRD / RECB / PCRA DNA HELICASE FAMILY MEMBER"/>
    <property type="match status" value="1"/>
</dbReference>
<keyword evidence="4 12" id="KW-0347">Helicase</keyword>
<dbReference type="GO" id="GO:0004527">
    <property type="term" value="F:exonuclease activity"/>
    <property type="evidence" value="ECO:0007669"/>
    <property type="project" value="UniProtKB-KW"/>
</dbReference>
<evidence type="ECO:0000256" key="8">
    <source>
        <dbReference type="ARBA" id="ARBA00023235"/>
    </source>
</evidence>
<dbReference type="EMBL" id="CP001344">
    <property type="protein sequence ID" value="ACL44661.1"/>
    <property type="molecule type" value="Genomic_DNA"/>
</dbReference>